<proteinExistence type="inferred from homology"/>
<feature type="region of interest" description="Disordered" evidence="10">
    <location>
        <begin position="444"/>
        <end position="463"/>
    </location>
</feature>
<dbReference type="InterPro" id="IPR050728">
    <property type="entry name" value="Zinc_Metalloprotease_M4"/>
</dbReference>
<evidence type="ECO:0000256" key="10">
    <source>
        <dbReference type="SAM" id="MobiDB-lite"/>
    </source>
</evidence>
<protein>
    <recommendedName>
        <fullName evidence="19">Thermolysin</fullName>
    </recommendedName>
</protein>
<dbReference type="SUPFAM" id="SSF89260">
    <property type="entry name" value="Collagen-binding domain"/>
    <property type="match status" value="1"/>
</dbReference>
<dbReference type="Pfam" id="PF04151">
    <property type="entry name" value="PPC"/>
    <property type="match status" value="1"/>
</dbReference>
<gene>
    <name evidence="17" type="ORF">GCM10008906_13540</name>
</gene>
<evidence type="ECO:0000256" key="4">
    <source>
        <dbReference type="ARBA" id="ARBA00022723"/>
    </source>
</evidence>
<evidence type="ECO:0000313" key="17">
    <source>
        <dbReference type="EMBL" id="GAA0737414.1"/>
    </source>
</evidence>
<evidence type="ECO:0000256" key="6">
    <source>
        <dbReference type="ARBA" id="ARBA00022801"/>
    </source>
</evidence>
<keyword evidence="9" id="KW-0865">Zymogen</keyword>
<evidence type="ECO:0000259" key="16">
    <source>
        <dbReference type="Pfam" id="PF07504"/>
    </source>
</evidence>
<dbReference type="InterPro" id="IPR023612">
    <property type="entry name" value="Peptidase_M4"/>
</dbReference>
<feature type="domain" description="FTP" evidence="16">
    <location>
        <begin position="99"/>
        <end position="147"/>
    </location>
</feature>
<dbReference type="InterPro" id="IPR007280">
    <property type="entry name" value="Peptidase_C_arc/bac"/>
</dbReference>
<keyword evidence="18" id="KW-1185">Reference proteome</keyword>
<evidence type="ECO:0000256" key="11">
    <source>
        <dbReference type="SAM" id="SignalP"/>
    </source>
</evidence>
<feature type="chain" id="PRO_5045547081" description="Thermolysin" evidence="11">
    <location>
        <begin position="27"/>
        <end position="787"/>
    </location>
</feature>
<dbReference type="CDD" id="cd09597">
    <property type="entry name" value="M4_TLP"/>
    <property type="match status" value="1"/>
</dbReference>
<organism evidence="17 18">
    <name type="scientific">Clostridium oceanicum</name>
    <dbReference type="NCBI Taxonomy" id="1543"/>
    <lineage>
        <taxon>Bacteria</taxon>
        <taxon>Bacillati</taxon>
        <taxon>Bacillota</taxon>
        <taxon>Clostridia</taxon>
        <taxon>Eubacteriales</taxon>
        <taxon>Clostridiaceae</taxon>
        <taxon>Clostridium</taxon>
    </lineage>
</organism>
<accession>A0ABN1JF18</accession>
<dbReference type="Pfam" id="PF02868">
    <property type="entry name" value="Peptidase_M4_C"/>
    <property type="match status" value="1"/>
</dbReference>
<sequence>MLKKKLAIVMLTAFITSTVGSTCVMAKENSSSDEKQDKVLNNLQSNTKNSTKFDLKWDKESDAPRFISGDLSDEKVLQENTALKFSNEIKDVFKIEKGKFKILKTEKDELGKTHYRMVLTVDGIPVYGDNIIVHTDKKGKVYSVNGKVKTKVKKDNWKEKFKITKEKAISLAEQCEGLKKESTVYLEKPTSKTYLYEHDGKVQPVYLIKLFTVKPAIHKLSVFVNAENGKILDKYDETETLGQAVKGKGIDLSNKETQINTYFENGKYYLKDTTRKSGAKVITADLNHINDYSIPGKVITDDDNNFDGESQKSAVSAHINIGRVYDYYNKELGRDSIDGKGMDLRGCVHLGNKVNNAFWTGSQMVFGDGDGVEFSPLSESLDVVGHELTHGVTQYTSNLAYQGQSGALNEAMSDIMGLACESYFYGNDKQSWLIGDEVYTPGKDGDGLRDMSDPKKNGNPDHMRDYLYTRYDHGGVHTNSGIIEKAAYNIGKVVGKRKLGKLFYRANTNYLVSLSDFEDAREAVIKSAEDLYGKDSNEYKLVMNGFSEVGIGDPYKGNPVNDKFEPNNSISSAVGLEEKGIYTAAISNSRDKDWFYIDAKSKGTLLFALDKLPEDYDMYLYDGSGRLIDKSYNYATSREQIVHQINSAGRYYLLVTSKYGIYDAYKPYQLAVAFPKEETGDKPKTEMKKGWNLENKTIEVDNKNNKEVVVEKEGVSGVGVYFDNINLDRNSKLCILDENGKVLKEYTGNIGSTSFSTHGHKIKIVVKTSNSNAKYNYKIYKVAYYVK</sequence>
<keyword evidence="7" id="KW-0862">Zinc</keyword>
<dbReference type="Pfam" id="PF07504">
    <property type="entry name" value="FTP"/>
    <property type="match status" value="1"/>
</dbReference>
<keyword evidence="5 11" id="KW-0732">Signal</keyword>
<dbReference type="Gene3D" id="1.10.390.10">
    <property type="entry name" value="Neutral Protease Domain 2"/>
    <property type="match status" value="1"/>
</dbReference>
<name>A0ABN1JF18_9CLOT</name>
<comment type="similarity">
    <text evidence="2">Belongs to the peptidase M4 family.</text>
</comment>
<evidence type="ECO:0008006" key="19">
    <source>
        <dbReference type="Google" id="ProtNLM"/>
    </source>
</evidence>
<dbReference type="InterPro" id="IPR025711">
    <property type="entry name" value="PepSY"/>
</dbReference>
<dbReference type="PANTHER" id="PTHR33794:SF1">
    <property type="entry name" value="BACILLOLYSIN"/>
    <property type="match status" value="1"/>
</dbReference>
<dbReference type="Gene3D" id="3.10.170.10">
    <property type="match status" value="1"/>
</dbReference>
<feature type="domain" description="Peptidase M4" evidence="12">
    <location>
        <begin position="247"/>
        <end position="394"/>
    </location>
</feature>
<evidence type="ECO:0000256" key="5">
    <source>
        <dbReference type="ARBA" id="ARBA00022729"/>
    </source>
</evidence>
<evidence type="ECO:0000256" key="1">
    <source>
        <dbReference type="ARBA" id="ARBA00001947"/>
    </source>
</evidence>
<dbReference type="InterPro" id="IPR013856">
    <property type="entry name" value="Peptidase_M4_domain"/>
</dbReference>
<keyword evidence="8" id="KW-0482">Metalloprotease</keyword>
<feature type="domain" description="Peptidase M4 C-terminal" evidence="13">
    <location>
        <begin position="397"/>
        <end position="551"/>
    </location>
</feature>
<dbReference type="EMBL" id="BAAACG010000008">
    <property type="protein sequence ID" value="GAA0737414.1"/>
    <property type="molecule type" value="Genomic_DNA"/>
</dbReference>
<dbReference type="Gene3D" id="2.60.120.380">
    <property type="match status" value="1"/>
</dbReference>
<dbReference type="PRINTS" id="PR00730">
    <property type="entry name" value="THERMOLYSIN"/>
</dbReference>
<dbReference type="InterPro" id="IPR001570">
    <property type="entry name" value="Peptidase_M4_C_domain"/>
</dbReference>
<dbReference type="Proteomes" id="UP001501510">
    <property type="component" value="Unassembled WGS sequence"/>
</dbReference>
<dbReference type="Gene3D" id="3.10.450.40">
    <property type="match status" value="1"/>
</dbReference>
<keyword evidence="4" id="KW-0479">Metal-binding</keyword>
<dbReference type="SUPFAM" id="SSF55486">
    <property type="entry name" value="Metalloproteases ('zincins'), catalytic domain"/>
    <property type="match status" value="1"/>
</dbReference>
<reference evidence="17 18" key="1">
    <citation type="journal article" date="2019" name="Int. J. Syst. Evol. Microbiol.">
        <title>The Global Catalogue of Microorganisms (GCM) 10K type strain sequencing project: providing services to taxonomists for standard genome sequencing and annotation.</title>
        <authorList>
            <consortium name="The Broad Institute Genomics Platform"/>
            <consortium name="The Broad Institute Genome Sequencing Center for Infectious Disease"/>
            <person name="Wu L."/>
            <person name="Ma J."/>
        </authorList>
    </citation>
    <scope>NUCLEOTIDE SEQUENCE [LARGE SCALE GENOMIC DNA]</scope>
    <source>
        <strain evidence="17 18">JCM 1407</strain>
    </source>
</reference>
<feature type="domain" description="PepSY" evidence="14">
    <location>
        <begin position="162"/>
        <end position="234"/>
    </location>
</feature>
<dbReference type="Gene3D" id="3.10.450.490">
    <property type="match status" value="1"/>
</dbReference>
<evidence type="ECO:0000313" key="18">
    <source>
        <dbReference type="Proteomes" id="UP001501510"/>
    </source>
</evidence>
<dbReference type="InterPro" id="IPR011096">
    <property type="entry name" value="FTP_domain"/>
</dbReference>
<evidence type="ECO:0000259" key="15">
    <source>
        <dbReference type="Pfam" id="PF04151"/>
    </source>
</evidence>
<evidence type="ECO:0000256" key="3">
    <source>
        <dbReference type="ARBA" id="ARBA00022670"/>
    </source>
</evidence>
<evidence type="ECO:0000256" key="8">
    <source>
        <dbReference type="ARBA" id="ARBA00023049"/>
    </source>
</evidence>
<dbReference type="PANTHER" id="PTHR33794">
    <property type="entry name" value="BACILLOLYSIN"/>
    <property type="match status" value="1"/>
</dbReference>
<comment type="caution">
    <text evidence="17">The sequence shown here is derived from an EMBL/GenBank/DDBJ whole genome shotgun (WGS) entry which is preliminary data.</text>
</comment>
<evidence type="ECO:0000256" key="2">
    <source>
        <dbReference type="ARBA" id="ARBA00009388"/>
    </source>
</evidence>
<evidence type="ECO:0000259" key="14">
    <source>
        <dbReference type="Pfam" id="PF03413"/>
    </source>
</evidence>
<feature type="domain" description="Peptidase C-terminal archaeal/bacterial" evidence="15">
    <location>
        <begin position="591"/>
        <end position="657"/>
    </location>
</feature>
<keyword evidence="3" id="KW-0645">Protease</keyword>
<dbReference type="Pfam" id="PF03413">
    <property type="entry name" value="PepSY"/>
    <property type="match status" value="1"/>
</dbReference>
<comment type="cofactor">
    <cofactor evidence="1">
        <name>Zn(2+)</name>
        <dbReference type="ChEBI" id="CHEBI:29105"/>
    </cofactor>
</comment>
<dbReference type="RefSeq" id="WP_343760173.1">
    <property type="nucleotide sequence ID" value="NZ_BAAACG010000008.1"/>
</dbReference>
<evidence type="ECO:0000259" key="13">
    <source>
        <dbReference type="Pfam" id="PF02868"/>
    </source>
</evidence>
<dbReference type="InterPro" id="IPR027268">
    <property type="entry name" value="Peptidase_M4/M1_CTD_sf"/>
</dbReference>
<keyword evidence="6" id="KW-0378">Hydrolase</keyword>
<dbReference type="Pfam" id="PF01447">
    <property type="entry name" value="Peptidase_M4"/>
    <property type="match status" value="1"/>
</dbReference>
<evidence type="ECO:0000256" key="9">
    <source>
        <dbReference type="ARBA" id="ARBA00023145"/>
    </source>
</evidence>
<feature type="signal peptide" evidence="11">
    <location>
        <begin position="1"/>
        <end position="26"/>
    </location>
</feature>
<evidence type="ECO:0000256" key="7">
    <source>
        <dbReference type="ARBA" id="ARBA00022833"/>
    </source>
</evidence>
<evidence type="ECO:0000259" key="12">
    <source>
        <dbReference type="Pfam" id="PF01447"/>
    </source>
</evidence>